<sequence length="253" mass="28580">MKKIKVGIVNYLNTKPLLFGIEHSPVIDAIEPVPEYPANIARMLLEDEIDMGLVPVAVIPRMKEYFINTNYCIGCTQPVASVCLFSDVPVEEIKEVLLDYQSRTSVTLARILMRDYWKIDPVITDTKYDYRSRISGTTAGVVIGDRALEQRHKSKYIYDLGEAWMAHTGLPFVFAAWVSNKPLPEDFVKAFDAANAEGLKHIDEVVAANPYPTYDLHEYYTKNISYELDEAKRKGLSKFLELIGTLNPVVAAK</sequence>
<comment type="similarity">
    <text evidence="4">Belongs to the MqnA/MqnD family. MqnA subfamily.</text>
</comment>
<evidence type="ECO:0000313" key="6">
    <source>
        <dbReference type="Proteomes" id="UP000293874"/>
    </source>
</evidence>
<dbReference type="GO" id="GO:0016836">
    <property type="term" value="F:hydro-lyase activity"/>
    <property type="evidence" value="ECO:0007669"/>
    <property type="project" value="UniProtKB-UniRule"/>
</dbReference>
<comment type="catalytic activity">
    <reaction evidence="4">
        <text>chorismate = 3-[(1-carboxyvinyl)-oxy]benzoate + H2O</text>
        <dbReference type="Rhea" id="RHEA:40051"/>
        <dbReference type="ChEBI" id="CHEBI:15377"/>
        <dbReference type="ChEBI" id="CHEBI:29748"/>
        <dbReference type="ChEBI" id="CHEBI:76981"/>
        <dbReference type="EC" id="4.2.1.151"/>
    </reaction>
</comment>
<gene>
    <name evidence="4" type="primary">mqnA</name>
    <name evidence="5" type="ORF">EV199_1144</name>
</gene>
<dbReference type="RefSeq" id="WP_225979835.1">
    <property type="nucleotide sequence ID" value="NZ_CP042431.1"/>
</dbReference>
<dbReference type="Proteomes" id="UP000293874">
    <property type="component" value="Unassembled WGS sequence"/>
</dbReference>
<proteinExistence type="inferred from homology"/>
<dbReference type="InterPro" id="IPR003773">
    <property type="entry name" value="Menaquinone_biosynth"/>
</dbReference>
<dbReference type="EMBL" id="SGXA01000001">
    <property type="protein sequence ID" value="RZS75281.1"/>
    <property type="molecule type" value="Genomic_DNA"/>
</dbReference>
<dbReference type="InterPro" id="IPR030868">
    <property type="entry name" value="MqnA"/>
</dbReference>
<dbReference type="UniPathway" id="UPA00079"/>
<dbReference type="Pfam" id="PF02621">
    <property type="entry name" value="VitK2_biosynth"/>
    <property type="match status" value="1"/>
</dbReference>
<protein>
    <recommendedName>
        <fullName evidence="4">Chorismate dehydratase</fullName>
        <ecNumber evidence="4">4.2.1.151</ecNumber>
    </recommendedName>
    <alternativeName>
        <fullName evidence="4">Menaquinone biosynthetic enzyme MqnA</fullName>
    </alternativeName>
</protein>
<comment type="caution">
    <text evidence="5">The sequence shown here is derived from an EMBL/GenBank/DDBJ whole genome shotgun (WGS) entry which is preliminary data.</text>
</comment>
<keyword evidence="2 4" id="KW-0474">Menaquinone biosynthesis</keyword>
<evidence type="ECO:0000256" key="1">
    <source>
        <dbReference type="ARBA" id="ARBA00004863"/>
    </source>
</evidence>
<dbReference type="EC" id="4.2.1.151" evidence="4"/>
<dbReference type="Gene3D" id="3.40.190.10">
    <property type="entry name" value="Periplasmic binding protein-like II"/>
    <property type="match status" value="2"/>
</dbReference>
<organism evidence="5 6">
    <name type="scientific">Pseudobacter ginsenosidimutans</name>
    <dbReference type="NCBI Taxonomy" id="661488"/>
    <lineage>
        <taxon>Bacteria</taxon>
        <taxon>Pseudomonadati</taxon>
        <taxon>Bacteroidota</taxon>
        <taxon>Chitinophagia</taxon>
        <taxon>Chitinophagales</taxon>
        <taxon>Chitinophagaceae</taxon>
        <taxon>Pseudobacter</taxon>
    </lineage>
</organism>
<dbReference type="HAMAP" id="MF_00995">
    <property type="entry name" value="MqnA"/>
    <property type="match status" value="1"/>
</dbReference>
<name>A0A4Q7N0Z1_9BACT</name>
<keyword evidence="6" id="KW-1185">Reference proteome</keyword>
<dbReference type="GO" id="GO:0009234">
    <property type="term" value="P:menaquinone biosynthetic process"/>
    <property type="evidence" value="ECO:0007669"/>
    <property type="project" value="UniProtKB-UniRule"/>
</dbReference>
<dbReference type="SUPFAM" id="SSF53850">
    <property type="entry name" value="Periplasmic binding protein-like II"/>
    <property type="match status" value="1"/>
</dbReference>
<keyword evidence="3 4" id="KW-0456">Lyase</keyword>
<comment type="function">
    <text evidence="4">Catalyzes the dehydration of chorismate into 3-[(1-carboxyvinyl)oxy]benzoate, a step in the biosynthesis of menaquinone (MK, vitamin K2).</text>
</comment>
<evidence type="ECO:0000256" key="4">
    <source>
        <dbReference type="HAMAP-Rule" id="MF_00995"/>
    </source>
</evidence>
<dbReference type="PANTHER" id="PTHR37690">
    <property type="entry name" value="CHORISMATE DEHYDRATASE"/>
    <property type="match status" value="1"/>
</dbReference>
<accession>A0A4Q7N0Z1</accession>
<dbReference type="PANTHER" id="PTHR37690:SF1">
    <property type="entry name" value="CHORISMATE DEHYDRATASE"/>
    <property type="match status" value="1"/>
</dbReference>
<evidence type="ECO:0000313" key="5">
    <source>
        <dbReference type="EMBL" id="RZS75281.1"/>
    </source>
</evidence>
<reference evidence="5 6" key="1">
    <citation type="submission" date="2019-02" db="EMBL/GenBank/DDBJ databases">
        <title>Genomic Encyclopedia of Type Strains, Phase IV (KMG-IV): sequencing the most valuable type-strain genomes for metagenomic binning, comparative biology and taxonomic classification.</title>
        <authorList>
            <person name="Goeker M."/>
        </authorList>
    </citation>
    <scope>NUCLEOTIDE SEQUENCE [LARGE SCALE GENOMIC DNA]</scope>
    <source>
        <strain evidence="5 6">DSM 18116</strain>
    </source>
</reference>
<evidence type="ECO:0000256" key="3">
    <source>
        <dbReference type="ARBA" id="ARBA00023239"/>
    </source>
</evidence>
<dbReference type="AlphaFoldDB" id="A0A4Q7N0Z1"/>
<evidence type="ECO:0000256" key="2">
    <source>
        <dbReference type="ARBA" id="ARBA00022428"/>
    </source>
</evidence>
<dbReference type="CDD" id="cd13634">
    <property type="entry name" value="PBP2_Sco4506"/>
    <property type="match status" value="1"/>
</dbReference>
<comment type="pathway">
    <text evidence="1 4">Quinol/quinone metabolism; menaquinone biosynthesis.</text>
</comment>